<name>A0A097BXB8_9CAUD</name>
<reference evidence="2 3" key="1">
    <citation type="submission" date="2014-08" db="EMBL/GenBank/DDBJ databases">
        <authorList>
            <person name="Baker A.R."/>
            <person name="Burr A.R."/>
            <person name="Dasin A.T."/>
            <person name="Garcia J.E."/>
            <person name="Guerrero B.J."/>
            <person name="Jones M.I."/>
            <person name="Kim J.T."/>
            <person name="Rockwood T.C."/>
            <person name="Shen A.C.Y."/>
            <person name="Stoddart K.E."/>
            <person name="Truong Q.M."/>
            <person name="Villegas R.L."/>
            <person name="Walker J.M."/>
            <person name="Bhuiyan S."/>
            <person name="Benjamin R.C."/>
            <person name="Hughes L.E."/>
            <person name="Hale R.H."/>
            <person name="Visi D.H."/>
            <person name="Allen M.S."/>
            <person name="Anders K.R."/>
            <person name="Braun M.A."/>
            <person name="Delesalle V.A."/>
            <person name="Ware V.C."/>
            <person name="Bradley K.W."/>
            <person name="Barker L.P."/>
            <person name="Asai D.J."/>
            <person name="Bowman C.A."/>
            <person name="Russell D.A."/>
            <person name="Pope W.H."/>
            <person name="Jacobs-Sera D."/>
            <person name="Hendrix R.W."/>
            <person name="Hatfull G.F."/>
        </authorList>
    </citation>
    <scope>NUCLEOTIDE SEQUENCE [LARGE SCALE GENOMIC DNA]</scope>
</reference>
<dbReference type="EMBL" id="KM401838">
    <property type="protein sequence ID" value="AIS73593.1"/>
    <property type="molecule type" value="Genomic_DNA"/>
</dbReference>
<gene>
    <name evidence="2" type="ORF">PBI_VOHMINGHAZI_20</name>
</gene>
<evidence type="ECO:0000313" key="2">
    <source>
        <dbReference type="EMBL" id="AIS73593.1"/>
    </source>
</evidence>
<dbReference type="RefSeq" id="YP_009224142.1">
    <property type="nucleotide sequence ID" value="NC_029077.1"/>
</dbReference>
<feature type="region of interest" description="Disordered" evidence="1">
    <location>
        <begin position="19"/>
        <end position="65"/>
    </location>
</feature>
<protein>
    <submittedName>
        <fullName evidence="2">Uncharacterized protein</fullName>
    </submittedName>
</protein>
<sequence>MRIRSKITGRIAIVSDEYGKDLIDGRGWEPVDKPKPTGSWQKKKAPAKSAPKTKPAPVQEPTNEE</sequence>
<feature type="compositionally biased region" description="Basic and acidic residues" evidence="1">
    <location>
        <begin position="19"/>
        <end position="35"/>
    </location>
</feature>
<dbReference type="Pfam" id="PF23976">
    <property type="entry name" value="DUF7302"/>
    <property type="match status" value="1"/>
</dbReference>
<dbReference type="GeneID" id="26795288"/>
<dbReference type="KEGG" id="vg:26795288"/>
<organism evidence="2 3">
    <name type="scientific">Mycobacterium phage VohminGhazi</name>
    <dbReference type="NCBI Taxonomy" id="1542912"/>
    <lineage>
        <taxon>Viruses</taxon>
        <taxon>Duplodnaviria</taxon>
        <taxon>Heunggongvirae</taxon>
        <taxon>Uroviricota</taxon>
        <taxon>Caudoviricetes</taxon>
        <taxon>Gladiatorvirus</taxon>
        <taxon>Gladiatorvirus ericB</taxon>
    </lineage>
</organism>
<feature type="compositionally biased region" description="Low complexity" evidence="1">
    <location>
        <begin position="47"/>
        <end position="57"/>
    </location>
</feature>
<dbReference type="Proteomes" id="UP000029887">
    <property type="component" value="Segment"/>
</dbReference>
<evidence type="ECO:0000313" key="3">
    <source>
        <dbReference type="Proteomes" id="UP000029887"/>
    </source>
</evidence>
<dbReference type="OrthoDB" id="26851at10239"/>
<dbReference type="InterPro" id="IPR055726">
    <property type="entry name" value="DUF7302"/>
</dbReference>
<evidence type="ECO:0000256" key="1">
    <source>
        <dbReference type="SAM" id="MobiDB-lite"/>
    </source>
</evidence>
<proteinExistence type="predicted"/>
<accession>A0A097BXB8</accession>